<dbReference type="Proteomes" id="UP001157418">
    <property type="component" value="Unassembled WGS sequence"/>
</dbReference>
<name>A0AAU9N8C4_9ASTR</name>
<comment type="caution">
    <text evidence="1">The sequence shown here is derived from an EMBL/GenBank/DDBJ whole genome shotgun (WGS) entry which is preliminary data.</text>
</comment>
<gene>
    <name evidence="1" type="ORF">LVIROSA_LOCUS22102</name>
</gene>
<protein>
    <submittedName>
        <fullName evidence="1">Uncharacterized protein</fullName>
    </submittedName>
</protein>
<organism evidence="1 2">
    <name type="scientific">Lactuca virosa</name>
    <dbReference type="NCBI Taxonomy" id="75947"/>
    <lineage>
        <taxon>Eukaryota</taxon>
        <taxon>Viridiplantae</taxon>
        <taxon>Streptophyta</taxon>
        <taxon>Embryophyta</taxon>
        <taxon>Tracheophyta</taxon>
        <taxon>Spermatophyta</taxon>
        <taxon>Magnoliopsida</taxon>
        <taxon>eudicotyledons</taxon>
        <taxon>Gunneridae</taxon>
        <taxon>Pentapetalae</taxon>
        <taxon>asterids</taxon>
        <taxon>campanulids</taxon>
        <taxon>Asterales</taxon>
        <taxon>Asteraceae</taxon>
        <taxon>Cichorioideae</taxon>
        <taxon>Cichorieae</taxon>
        <taxon>Lactucinae</taxon>
        <taxon>Lactuca</taxon>
    </lineage>
</organism>
<accession>A0AAU9N8C4</accession>
<keyword evidence="2" id="KW-1185">Reference proteome</keyword>
<proteinExistence type="predicted"/>
<reference evidence="1 2" key="1">
    <citation type="submission" date="2022-01" db="EMBL/GenBank/DDBJ databases">
        <authorList>
            <person name="Xiong W."/>
            <person name="Schranz E."/>
        </authorList>
    </citation>
    <scope>NUCLEOTIDE SEQUENCE [LARGE SCALE GENOMIC DNA]</scope>
</reference>
<evidence type="ECO:0000313" key="1">
    <source>
        <dbReference type="EMBL" id="CAH1435681.1"/>
    </source>
</evidence>
<dbReference type="EMBL" id="CAKMRJ010004445">
    <property type="protein sequence ID" value="CAH1435681.1"/>
    <property type="molecule type" value="Genomic_DNA"/>
</dbReference>
<evidence type="ECO:0000313" key="2">
    <source>
        <dbReference type="Proteomes" id="UP001157418"/>
    </source>
</evidence>
<sequence>MMKFLRVLAFKCNKHAFCSTCLESRPNVRSSIHLLRSTAQLTAFPFAPSSTLTHTFIFPRSSSLLSFSLVTNLQLITFQALWESEISSNSSPEIDGEPG</sequence>
<dbReference type="AlphaFoldDB" id="A0AAU9N8C4"/>